<protein>
    <recommendedName>
        <fullName evidence="4">Endonuclease/exonuclease/phosphatase family protein</fullName>
    </recommendedName>
</protein>
<dbReference type="Gene3D" id="3.60.10.10">
    <property type="entry name" value="Endonuclease/exonuclease/phosphatase"/>
    <property type="match status" value="1"/>
</dbReference>
<keyword evidence="1" id="KW-0732">Signal</keyword>
<sequence>MQRTPPFRSFSSIFFLLALTFTTVPADPGSPGPPSSVQLRSGNVVNTSLAPFGPGGRGRTGSTDPASFKVLQLNLCNSGFAGCFRNGDSIPEGGKLIYHSGANVLTINEICSDDVAVLQPYLAEAWPADYTYSAFMPAIDKGMNSVYKCKNGFSYGSVVMGRVAATQWSSFTAYGGEYTSQDSGNEGRIFVCAHAAGDHFACTTHLSAKTETVALAQCKALTLDAVPYLKGLSGASGRTVIGGDFNLEYDTTDLENVQNCVPNGYTRKGDGDVQHVIFSNDLHFGSRKAFGLRYTDHDGFLVTLTSA</sequence>
<dbReference type="Proteomes" id="UP000698800">
    <property type="component" value="Unassembled WGS sequence"/>
</dbReference>
<dbReference type="AlphaFoldDB" id="A0A9P8IC84"/>
<keyword evidence="3" id="KW-1185">Reference proteome</keyword>
<comment type="caution">
    <text evidence="2">The sequence shown here is derived from an EMBL/GenBank/DDBJ whole genome shotgun (WGS) entry which is preliminary data.</text>
</comment>
<evidence type="ECO:0008006" key="4">
    <source>
        <dbReference type="Google" id="ProtNLM"/>
    </source>
</evidence>
<accession>A0A9P8IC84</accession>
<gene>
    <name evidence="2" type="ORF">FGG08_004007</name>
</gene>
<name>A0A9P8IC84_9PEZI</name>
<feature type="signal peptide" evidence="1">
    <location>
        <begin position="1"/>
        <end position="26"/>
    </location>
</feature>
<dbReference type="EMBL" id="JAGHQL010000076">
    <property type="protein sequence ID" value="KAH0541532.1"/>
    <property type="molecule type" value="Genomic_DNA"/>
</dbReference>
<evidence type="ECO:0000256" key="1">
    <source>
        <dbReference type="SAM" id="SignalP"/>
    </source>
</evidence>
<dbReference type="SUPFAM" id="SSF56219">
    <property type="entry name" value="DNase I-like"/>
    <property type="match status" value="1"/>
</dbReference>
<proteinExistence type="predicted"/>
<evidence type="ECO:0000313" key="3">
    <source>
        <dbReference type="Proteomes" id="UP000698800"/>
    </source>
</evidence>
<reference evidence="2" key="1">
    <citation type="submission" date="2021-03" db="EMBL/GenBank/DDBJ databases">
        <title>Comparative genomics and phylogenomic investigation of the class Geoglossomycetes provide insights into ecological specialization and systematics.</title>
        <authorList>
            <person name="Melie T."/>
            <person name="Pirro S."/>
            <person name="Miller A.N."/>
            <person name="Quandt A."/>
        </authorList>
    </citation>
    <scope>NUCLEOTIDE SEQUENCE</scope>
    <source>
        <strain evidence="2">GBOQ0MN5Z8</strain>
    </source>
</reference>
<dbReference type="OrthoDB" id="3863009at2759"/>
<dbReference type="InterPro" id="IPR036691">
    <property type="entry name" value="Endo/exonu/phosph_ase_sf"/>
</dbReference>
<evidence type="ECO:0000313" key="2">
    <source>
        <dbReference type="EMBL" id="KAH0541532.1"/>
    </source>
</evidence>
<organism evidence="2 3">
    <name type="scientific">Glutinoglossum americanum</name>
    <dbReference type="NCBI Taxonomy" id="1670608"/>
    <lineage>
        <taxon>Eukaryota</taxon>
        <taxon>Fungi</taxon>
        <taxon>Dikarya</taxon>
        <taxon>Ascomycota</taxon>
        <taxon>Pezizomycotina</taxon>
        <taxon>Geoglossomycetes</taxon>
        <taxon>Geoglossales</taxon>
        <taxon>Geoglossaceae</taxon>
        <taxon>Glutinoglossum</taxon>
    </lineage>
</organism>
<feature type="chain" id="PRO_5040330008" description="Endonuclease/exonuclease/phosphatase family protein" evidence="1">
    <location>
        <begin position="27"/>
        <end position="307"/>
    </location>
</feature>